<dbReference type="InterPro" id="IPR052707">
    <property type="entry name" value="OsmC_Ohr_Peroxiredoxin"/>
</dbReference>
<evidence type="ECO:0000313" key="2">
    <source>
        <dbReference type="Proteomes" id="UP000194761"/>
    </source>
</evidence>
<sequence length="163" mass="17792">MARVHHYEVDVTWTGNSGTGTSDYRSYERAHEIGADGKTPIAGSSDPSFRGDRDRWNPEELLVASLSQCHMLWYLGLCANAGVVVTAYTDRPRGTMLEEAGGAGRFEEVVLRPRVTVAAPEQVERATTLHGRAHEMCFIANSVNFPVRHEPVILGEPATAASP</sequence>
<dbReference type="PANTHER" id="PTHR42830:SF2">
    <property type="entry name" value="OSMC_OHR FAMILY PROTEIN"/>
    <property type="match status" value="1"/>
</dbReference>
<name>A0A243R8Y5_9ACTN</name>
<dbReference type="EMBL" id="NGFP01000237">
    <property type="protein sequence ID" value="OUC91062.1"/>
    <property type="molecule type" value="Genomic_DNA"/>
</dbReference>
<dbReference type="Gene3D" id="3.30.300.20">
    <property type="match status" value="1"/>
</dbReference>
<accession>A0A243R8Y5</accession>
<dbReference type="InterPro" id="IPR036102">
    <property type="entry name" value="OsmC/Ohrsf"/>
</dbReference>
<dbReference type="InterPro" id="IPR003718">
    <property type="entry name" value="OsmC/Ohr_fam"/>
</dbReference>
<dbReference type="PANTHER" id="PTHR42830">
    <property type="entry name" value="OSMOTICALLY INDUCIBLE FAMILY PROTEIN"/>
    <property type="match status" value="1"/>
</dbReference>
<comment type="caution">
    <text evidence="1">The sequence shown here is derived from an EMBL/GenBank/DDBJ whole genome shotgun (WGS) entry which is preliminary data.</text>
</comment>
<dbReference type="RefSeq" id="WP_086577731.1">
    <property type="nucleotide sequence ID" value="NZ_NGFP01000237.1"/>
</dbReference>
<dbReference type="InterPro" id="IPR015946">
    <property type="entry name" value="KH_dom-like_a/b"/>
</dbReference>
<dbReference type="Pfam" id="PF02566">
    <property type="entry name" value="OsmC"/>
    <property type="match status" value="1"/>
</dbReference>
<gene>
    <name evidence="1" type="ORF">CA984_35105</name>
</gene>
<reference evidence="1 2" key="1">
    <citation type="submission" date="2017-05" db="EMBL/GenBank/DDBJ databases">
        <title>Biotechnological potential of actinobacteria isolated from South African environments.</title>
        <authorList>
            <person name="Le Roes-Hill M."/>
            <person name="Prins A."/>
            <person name="Durrell K.A."/>
        </authorList>
    </citation>
    <scope>NUCLEOTIDE SEQUENCE [LARGE SCALE GENOMIC DNA]</scope>
    <source>
        <strain evidence="1">M26</strain>
    </source>
</reference>
<evidence type="ECO:0000313" key="1">
    <source>
        <dbReference type="EMBL" id="OUC91062.1"/>
    </source>
</evidence>
<dbReference type="SUPFAM" id="SSF82784">
    <property type="entry name" value="OsmC-like"/>
    <property type="match status" value="1"/>
</dbReference>
<protein>
    <submittedName>
        <fullName evidence="1">Peroxiredoxin</fullName>
    </submittedName>
</protein>
<dbReference type="Proteomes" id="UP000194761">
    <property type="component" value="Unassembled WGS sequence"/>
</dbReference>
<dbReference type="AlphaFoldDB" id="A0A243R8Y5"/>
<proteinExistence type="predicted"/>
<keyword evidence="2" id="KW-1185">Reference proteome</keyword>
<organism evidence="1 2">
    <name type="scientific">Streptosporangium minutum</name>
    <dbReference type="NCBI Taxonomy" id="569862"/>
    <lineage>
        <taxon>Bacteria</taxon>
        <taxon>Bacillati</taxon>
        <taxon>Actinomycetota</taxon>
        <taxon>Actinomycetes</taxon>
        <taxon>Streptosporangiales</taxon>
        <taxon>Streptosporangiaceae</taxon>
        <taxon>Streptosporangium</taxon>
    </lineage>
</organism>